<dbReference type="RefSeq" id="WP_201373243.1">
    <property type="nucleotide sequence ID" value="NZ_BNJG01000002.1"/>
</dbReference>
<organism evidence="1 2">
    <name type="scientific">Ktedonobacter robiniae</name>
    <dbReference type="NCBI Taxonomy" id="2778365"/>
    <lineage>
        <taxon>Bacteria</taxon>
        <taxon>Bacillati</taxon>
        <taxon>Chloroflexota</taxon>
        <taxon>Ktedonobacteria</taxon>
        <taxon>Ktedonobacterales</taxon>
        <taxon>Ktedonobacteraceae</taxon>
        <taxon>Ktedonobacter</taxon>
    </lineage>
</organism>
<comment type="caution">
    <text evidence="1">The sequence shown here is derived from an EMBL/GenBank/DDBJ whole genome shotgun (WGS) entry which is preliminary data.</text>
</comment>
<dbReference type="Proteomes" id="UP000654345">
    <property type="component" value="Unassembled WGS sequence"/>
</dbReference>
<reference evidence="1 2" key="1">
    <citation type="journal article" date="2021" name="Int. J. Syst. Evol. Microbiol.">
        <title>Reticulibacter mediterranei gen. nov., sp. nov., within the new family Reticulibacteraceae fam. nov., and Ktedonospora formicarum gen. nov., sp. nov., Ktedonobacter robiniae sp. nov., Dictyobacter formicarum sp. nov. and Dictyobacter arantiisoli sp. nov., belonging to the class Ktedonobacteria.</title>
        <authorList>
            <person name="Yabe S."/>
            <person name="Zheng Y."/>
            <person name="Wang C.M."/>
            <person name="Sakai Y."/>
            <person name="Abe K."/>
            <person name="Yokota A."/>
            <person name="Donadio S."/>
            <person name="Cavaletti L."/>
            <person name="Monciardini P."/>
        </authorList>
    </citation>
    <scope>NUCLEOTIDE SEQUENCE [LARGE SCALE GENOMIC DNA]</scope>
    <source>
        <strain evidence="1 2">SOSP1-30</strain>
    </source>
</reference>
<gene>
    <name evidence="1" type="ORF">KSB_52580</name>
</gene>
<proteinExistence type="predicted"/>
<evidence type="ECO:0000313" key="2">
    <source>
        <dbReference type="Proteomes" id="UP000654345"/>
    </source>
</evidence>
<protein>
    <submittedName>
        <fullName evidence="1">Uncharacterized protein</fullName>
    </submittedName>
</protein>
<accession>A0ABQ3UVR9</accession>
<dbReference type="EMBL" id="BNJG01000002">
    <property type="protein sequence ID" value="GHO56783.1"/>
    <property type="molecule type" value="Genomic_DNA"/>
</dbReference>
<sequence length="108" mass="12930">MPEQKPGRNAKKNTPQFTLRYWIERIEQQVNALLDGVNLDELNGKQRLELAIKYIGLLQRYYLVEQEQEQAQNSDDETYVQQKIIDLAEWMRTPPSYHDKTFEDEQEE</sequence>
<evidence type="ECO:0000313" key="1">
    <source>
        <dbReference type="EMBL" id="GHO56783.1"/>
    </source>
</evidence>
<keyword evidence="2" id="KW-1185">Reference proteome</keyword>
<name>A0ABQ3UVR9_9CHLR</name>